<feature type="compositionally biased region" description="Basic and acidic residues" evidence="1">
    <location>
        <begin position="53"/>
        <end position="63"/>
    </location>
</feature>
<gene>
    <name evidence="2" type="ORF">VFH_V090440</name>
</gene>
<evidence type="ECO:0000313" key="2">
    <source>
        <dbReference type="EMBL" id="CAI8613641.1"/>
    </source>
</evidence>
<dbReference type="SUPFAM" id="SSF53098">
    <property type="entry name" value="Ribonuclease H-like"/>
    <property type="match status" value="1"/>
</dbReference>
<dbReference type="InterPro" id="IPR012337">
    <property type="entry name" value="RNaseH-like_sf"/>
</dbReference>
<dbReference type="PANTHER" id="PTHR46481:SF8">
    <property type="entry name" value="ZINC FINGER BED DOMAIN-CONTAINING PROTEIN RICESLEEPER 1-LIKE"/>
    <property type="match status" value="1"/>
</dbReference>
<accession>A0AAV1AUQ3</accession>
<feature type="region of interest" description="Disordered" evidence="1">
    <location>
        <begin position="23"/>
        <end position="64"/>
    </location>
</feature>
<name>A0AAV1AUQ3_VICFA</name>
<dbReference type="EMBL" id="OX451740">
    <property type="protein sequence ID" value="CAI8613641.1"/>
    <property type="molecule type" value="Genomic_DNA"/>
</dbReference>
<proteinExistence type="predicted"/>
<organism evidence="2 3">
    <name type="scientific">Vicia faba</name>
    <name type="common">Broad bean</name>
    <name type="synonym">Faba vulgaris</name>
    <dbReference type="NCBI Taxonomy" id="3906"/>
    <lineage>
        <taxon>Eukaryota</taxon>
        <taxon>Viridiplantae</taxon>
        <taxon>Streptophyta</taxon>
        <taxon>Embryophyta</taxon>
        <taxon>Tracheophyta</taxon>
        <taxon>Spermatophyta</taxon>
        <taxon>Magnoliopsida</taxon>
        <taxon>eudicotyledons</taxon>
        <taxon>Gunneridae</taxon>
        <taxon>Pentapetalae</taxon>
        <taxon>rosids</taxon>
        <taxon>fabids</taxon>
        <taxon>Fabales</taxon>
        <taxon>Fabaceae</taxon>
        <taxon>Papilionoideae</taxon>
        <taxon>50 kb inversion clade</taxon>
        <taxon>NPAAA clade</taxon>
        <taxon>Hologalegina</taxon>
        <taxon>IRL clade</taxon>
        <taxon>Fabeae</taxon>
        <taxon>Vicia</taxon>
    </lineage>
</organism>
<evidence type="ECO:0008006" key="4">
    <source>
        <dbReference type="Google" id="ProtNLM"/>
    </source>
</evidence>
<reference evidence="2 3" key="1">
    <citation type="submission" date="2023-01" db="EMBL/GenBank/DDBJ databases">
        <authorList>
            <person name="Kreplak J."/>
        </authorList>
    </citation>
    <scope>NUCLEOTIDE SEQUENCE [LARGE SCALE GENOMIC DNA]</scope>
</reference>
<evidence type="ECO:0000256" key="1">
    <source>
        <dbReference type="SAM" id="MobiDB-lite"/>
    </source>
</evidence>
<sequence>MTINKEVNYVAGSDASFSMVENSPLTHTTNLPQTIDLDKQEGDNVQKKKKRKVGEADDPKADDSNAGDSGFCHFMSVTQPRFPLPGRVSIARDCLSLYASEKHKLRSIFTKTNQSVCLTTDAWTSVQNINYMVLTAHFIDQDWKLHKRILNFCLITSHKGEIIRRKIEKCLEGYMIDKVFPITVDNAVSNDVAIAYLKYKMEDWNSHPLKGENLHIICCSHILNLVVNDRLKLKHMHFSLSKIRSVV</sequence>
<feature type="compositionally biased region" description="Polar residues" evidence="1">
    <location>
        <begin position="23"/>
        <end position="33"/>
    </location>
</feature>
<dbReference type="Proteomes" id="UP001157006">
    <property type="component" value="Chromosome 5"/>
</dbReference>
<feature type="compositionally biased region" description="Basic and acidic residues" evidence="1">
    <location>
        <begin position="36"/>
        <end position="46"/>
    </location>
</feature>
<dbReference type="AlphaFoldDB" id="A0AAV1AUQ3"/>
<dbReference type="PANTHER" id="PTHR46481">
    <property type="entry name" value="ZINC FINGER BED DOMAIN-CONTAINING PROTEIN 4"/>
    <property type="match status" value="1"/>
</dbReference>
<keyword evidence="3" id="KW-1185">Reference proteome</keyword>
<protein>
    <recommendedName>
        <fullName evidence="4">Zinc finger BED domain-containing protein RICESLEEPER 2-like</fullName>
    </recommendedName>
</protein>
<evidence type="ECO:0000313" key="3">
    <source>
        <dbReference type="Proteomes" id="UP001157006"/>
    </source>
</evidence>
<dbReference type="InterPro" id="IPR052035">
    <property type="entry name" value="ZnF_BED_domain_contain"/>
</dbReference>